<evidence type="ECO:0000313" key="1">
    <source>
        <dbReference type="EMBL" id="MBB3059274.1"/>
    </source>
</evidence>
<evidence type="ECO:0000313" key="2">
    <source>
        <dbReference type="Proteomes" id="UP000535937"/>
    </source>
</evidence>
<dbReference type="Proteomes" id="UP000535937">
    <property type="component" value="Unassembled WGS sequence"/>
</dbReference>
<name>A0A7W4W870_9GAMM</name>
<dbReference type="RefSeq" id="WP_183455563.1">
    <property type="nucleotide sequence ID" value="NZ_JACHWZ010000001.1"/>
</dbReference>
<comment type="caution">
    <text evidence="1">The sequence shown here is derived from an EMBL/GenBank/DDBJ whole genome shotgun (WGS) entry which is preliminary data.</text>
</comment>
<gene>
    <name evidence="1" type="ORF">FHS09_000075</name>
</gene>
<reference evidence="1 2" key="1">
    <citation type="submission" date="2020-08" db="EMBL/GenBank/DDBJ databases">
        <title>Genomic Encyclopedia of Type Strains, Phase III (KMG-III): the genomes of soil and plant-associated and newly described type strains.</title>
        <authorList>
            <person name="Whitman W."/>
        </authorList>
    </citation>
    <scope>NUCLEOTIDE SEQUENCE [LARGE SCALE GENOMIC DNA]</scope>
    <source>
        <strain evidence="1 2">CECT 8799</strain>
    </source>
</reference>
<dbReference type="EMBL" id="JACHWZ010000001">
    <property type="protein sequence ID" value="MBB3059274.1"/>
    <property type="molecule type" value="Genomic_DNA"/>
</dbReference>
<sequence length="63" mass="7053">MGDGEKNRSHSQEAIACLKTYKTEFSEAGKDGSWVLYLQEDLDATNKCLSSMIEIARKDLQVV</sequence>
<protein>
    <submittedName>
        <fullName evidence="1">Uncharacterized protein</fullName>
    </submittedName>
</protein>
<accession>A0A7W4W870</accession>
<keyword evidence="2" id="KW-1185">Reference proteome</keyword>
<proteinExistence type="predicted"/>
<organism evidence="1 2">
    <name type="scientific">Microbulbifer rhizosphaerae</name>
    <dbReference type="NCBI Taxonomy" id="1562603"/>
    <lineage>
        <taxon>Bacteria</taxon>
        <taxon>Pseudomonadati</taxon>
        <taxon>Pseudomonadota</taxon>
        <taxon>Gammaproteobacteria</taxon>
        <taxon>Cellvibrionales</taxon>
        <taxon>Microbulbiferaceae</taxon>
        <taxon>Microbulbifer</taxon>
    </lineage>
</organism>
<dbReference type="AlphaFoldDB" id="A0A7W4W870"/>